<name>A0A4P8HN37_9BURK</name>
<evidence type="ECO:0000256" key="1">
    <source>
        <dbReference type="SAM" id="SignalP"/>
    </source>
</evidence>
<organism evidence="2 5">
    <name type="scientific">Pseudoduganella umbonata</name>
    <dbReference type="NCBI Taxonomy" id="864828"/>
    <lineage>
        <taxon>Bacteria</taxon>
        <taxon>Pseudomonadati</taxon>
        <taxon>Pseudomonadota</taxon>
        <taxon>Betaproteobacteria</taxon>
        <taxon>Burkholderiales</taxon>
        <taxon>Oxalobacteraceae</taxon>
        <taxon>Telluria group</taxon>
        <taxon>Pseudoduganella</taxon>
    </lineage>
</organism>
<feature type="signal peptide" evidence="1">
    <location>
        <begin position="1"/>
        <end position="23"/>
    </location>
</feature>
<evidence type="ECO:0000313" key="3">
    <source>
        <dbReference type="EMBL" id="QCP09854.1"/>
    </source>
</evidence>
<keyword evidence="1" id="KW-0732">Signal</keyword>
<proteinExistence type="predicted"/>
<evidence type="ECO:0000313" key="4">
    <source>
        <dbReference type="Proteomes" id="UP000298763"/>
    </source>
</evidence>
<feature type="chain" id="PRO_5044607270" evidence="1">
    <location>
        <begin position="24"/>
        <end position="275"/>
    </location>
</feature>
<dbReference type="Proteomes" id="UP000584325">
    <property type="component" value="Unassembled WGS sequence"/>
</dbReference>
<dbReference type="OrthoDB" id="8756031at2"/>
<evidence type="ECO:0000313" key="5">
    <source>
        <dbReference type="Proteomes" id="UP000584325"/>
    </source>
</evidence>
<reference evidence="3 4" key="1">
    <citation type="submission" date="2019-05" db="EMBL/GenBank/DDBJ databases">
        <title>Draft Genome Sequences of Six Type Strains of the Genus Massilia.</title>
        <authorList>
            <person name="Miess H."/>
            <person name="Frediansyhah A."/>
            <person name="Gross H."/>
        </authorList>
    </citation>
    <scope>NUCLEOTIDE SEQUENCE [LARGE SCALE GENOMIC DNA]</scope>
    <source>
        <strain evidence="3 4">DSMZ 26121</strain>
    </source>
</reference>
<sequence>MRYPIKYLLLASALVAGGLAWSAAPNPDAPAAADANALPASRVEVKGIRSPARWPYRAFLEGLDTFDDKRSLAPNGVLTFVLQPAAPLPEHATVAIDSEAGREILPRSGMYFAVPRIDRLDRRDAELTVTVRDTQFAQDRSGEKPTMLARIVEIGKLPVADVRSPGLPDNVFRLGDLRLACQVTVAVFKDQSPWWFNSLVTGFIRKSNWCEGADSSSFSPRAAQGFIALTMRDGAREERFTYDEPRYALPLPAQQRNWSDETLVTIEPAPDESTP</sequence>
<evidence type="ECO:0000313" key="2">
    <source>
        <dbReference type="EMBL" id="MBB3219818.1"/>
    </source>
</evidence>
<dbReference type="RefSeq" id="WP_137312740.1">
    <property type="nucleotide sequence ID" value="NZ_CP040017.1"/>
</dbReference>
<dbReference type="EMBL" id="JACHXS010000001">
    <property type="protein sequence ID" value="MBB3219818.1"/>
    <property type="molecule type" value="Genomic_DNA"/>
</dbReference>
<keyword evidence="4" id="KW-1185">Reference proteome</keyword>
<accession>A0A4P8HN37</accession>
<dbReference type="EMBL" id="CP040017">
    <property type="protein sequence ID" value="QCP09854.1"/>
    <property type="molecule type" value="Genomic_DNA"/>
</dbReference>
<reference evidence="2 5" key="2">
    <citation type="submission" date="2020-08" db="EMBL/GenBank/DDBJ databases">
        <title>Genomic Encyclopedia of Type Strains, Phase III (KMG-III): the genomes of soil and plant-associated and newly described type strains.</title>
        <authorList>
            <person name="Whitman W."/>
        </authorList>
    </citation>
    <scope>NUCLEOTIDE SEQUENCE [LARGE SCALE GENOMIC DNA]</scope>
    <source>
        <strain evidence="2 5">CECT 7753</strain>
    </source>
</reference>
<gene>
    <name evidence="3" type="ORF">FCL38_05010</name>
    <name evidence="2" type="ORF">FHS02_000605</name>
</gene>
<protein>
    <submittedName>
        <fullName evidence="2">Uncharacterized protein</fullName>
    </submittedName>
</protein>
<dbReference type="AlphaFoldDB" id="A0A4P8HN37"/>
<dbReference type="Proteomes" id="UP000298763">
    <property type="component" value="Chromosome"/>
</dbReference>